<dbReference type="EMBL" id="JQ037947">
    <property type="protein sequence ID" value="AEW11683.1"/>
    <property type="molecule type" value="Genomic_DNA"/>
</dbReference>
<evidence type="ECO:0000313" key="8">
    <source>
        <dbReference type="EMBL" id="AEW11733.1"/>
    </source>
</evidence>
<dbReference type="EMBL" id="JQ037957">
    <property type="protein sequence ID" value="AEW11733.1"/>
    <property type="molecule type" value="Genomic_DNA"/>
</dbReference>
<evidence type="ECO:0000313" key="12">
    <source>
        <dbReference type="EMBL" id="AEW11768.1"/>
    </source>
</evidence>
<dbReference type="EMBL" id="JQ037946">
    <property type="protein sequence ID" value="AEW11678.1"/>
    <property type="molecule type" value="Genomic_DNA"/>
</dbReference>
<dbReference type="EMBL" id="JQ037948">
    <property type="protein sequence ID" value="AEW11688.1"/>
    <property type="molecule type" value="Genomic_DNA"/>
</dbReference>
<dbReference type="EMBL" id="JQ037968">
    <property type="protein sequence ID" value="AEW11788.1"/>
    <property type="molecule type" value="Genomic_DNA"/>
</dbReference>
<dbReference type="EMBL" id="JQ037963">
    <property type="protein sequence ID" value="AEW11763.1"/>
    <property type="molecule type" value="Genomic_DNA"/>
</dbReference>
<sequence>PTSSSAPRFASRSSVHLMRQDLKASFSLFCPAQAYPAPVF</sequence>
<evidence type="ECO:0000313" key="2">
    <source>
        <dbReference type="EMBL" id="AEW11683.1"/>
    </source>
</evidence>
<feature type="non-terminal residue" evidence="11">
    <location>
        <position position="1"/>
    </location>
</feature>
<evidence type="ECO:0000313" key="6">
    <source>
        <dbReference type="EMBL" id="AEW11718.1"/>
    </source>
</evidence>
<dbReference type="EMBL" id="JQ037956">
    <property type="protein sequence ID" value="AEW11728.1"/>
    <property type="molecule type" value="Genomic_DNA"/>
</dbReference>
<evidence type="ECO:0000313" key="13">
    <source>
        <dbReference type="EMBL" id="AEW11778.1"/>
    </source>
</evidence>
<feature type="non-terminal residue" evidence="11">
    <location>
        <position position="40"/>
    </location>
</feature>
<dbReference type="EMBL" id="JQ037958">
    <property type="protein sequence ID" value="AEW11738.1"/>
    <property type="molecule type" value="Genomic_DNA"/>
</dbReference>
<dbReference type="EMBL" id="JQ037964">
    <property type="protein sequence ID" value="AEW11768.1"/>
    <property type="molecule type" value="Genomic_DNA"/>
</dbReference>
<dbReference type="EMBL" id="JQ037969">
    <property type="protein sequence ID" value="AEW11793.1"/>
    <property type="molecule type" value="Genomic_DNA"/>
</dbReference>
<dbReference type="EMBL" id="JQ037965">
    <property type="protein sequence ID" value="AEW11773.1"/>
    <property type="molecule type" value="Genomic_DNA"/>
</dbReference>
<dbReference type="EMBL" id="JQ037953">
    <property type="protein sequence ID" value="AEW11713.1"/>
    <property type="molecule type" value="Genomic_DNA"/>
</dbReference>
<dbReference type="EMBL" id="JQ037955">
    <property type="protein sequence ID" value="AEW11723.1"/>
    <property type="molecule type" value="Genomic_DNA"/>
</dbReference>
<dbReference type="EMBL" id="JQ037962">
    <property type="protein sequence ID" value="AEW11758.1"/>
    <property type="molecule type" value="Genomic_DNA"/>
</dbReference>
<dbReference type="AlphaFoldDB" id="G9LA35"/>
<dbReference type="EMBL" id="JQ037961">
    <property type="protein sequence ID" value="AEW11753.1"/>
    <property type="molecule type" value="Genomic_DNA"/>
</dbReference>
<dbReference type="EMBL" id="JQ037970">
    <property type="protein sequence ID" value="AEW11798.1"/>
    <property type="molecule type" value="Genomic_DNA"/>
</dbReference>
<evidence type="ECO:0000313" key="7">
    <source>
        <dbReference type="EMBL" id="AEW11723.1"/>
    </source>
</evidence>
<evidence type="ECO:0000313" key="3">
    <source>
        <dbReference type="EMBL" id="AEW11688.1"/>
    </source>
</evidence>
<accession>G9LA35</accession>
<evidence type="ECO:0000313" key="4">
    <source>
        <dbReference type="EMBL" id="AEW11698.1"/>
    </source>
</evidence>
<evidence type="ECO:0000313" key="9">
    <source>
        <dbReference type="EMBL" id="AEW11743.1"/>
    </source>
</evidence>
<name>G9LA35_9CRUS</name>
<dbReference type="EMBL" id="JQ037959">
    <property type="protein sequence ID" value="AEW11743.1"/>
    <property type="molecule type" value="Genomic_DNA"/>
</dbReference>
<proteinExistence type="predicted"/>
<dbReference type="EMBL" id="JQ037952">
    <property type="protein sequence ID" value="AEW11708.1"/>
    <property type="molecule type" value="Genomic_DNA"/>
</dbReference>
<evidence type="ECO:0000313" key="15">
    <source>
        <dbReference type="EMBL" id="AEW11793.1"/>
    </source>
</evidence>
<dbReference type="EMBL" id="JQ037951">
    <property type="protein sequence ID" value="AEW11703.1"/>
    <property type="molecule type" value="Genomic_DNA"/>
</dbReference>
<dbReference type="EMBL" id="JQ037950">
    <property type="protein sequence ID" value="AEW11698.1"/>
    <property type="molecule type" value="Genomic_DNA"/>
</dbReference>
<dbReference type="EMBL" id="JQ037971">
    <property type="protein sequence ID" value="AEW11803.1"/>
    <property type="molecule type" value="Genomic_DNA"/>
</dbReference>
<dbReference type="EMBL" id="JQ037949">
    <property type="protein sequence ID" value="AEW11693.1"/>
    <property type="molecule type" value="Genomic_DNA"/>
</dbReference>
<dbReference type="EMBL" id="JQ037967">
    <property type="protein sequence ID" value="AEW11783.1"/>
    <property type="molecule type" value="Genomic_DNA"/>
</dbReference>
<evidence type="ECO:0000313" key="11">
    <source>
        <dbReference type="EMBL" id="AEW11758.1"/>
    </source>
</evidence>
<reference evidence="11" key="1">
    <citation type="journal article" date="2011" name="PLoS ONE">
        <title>Population Genetics of Duplicated Alternatively Spliced Exons of the Dscam Gene in Daphnia and Drosophila.</title>
        <authorList>
            <person name="Brites D."/>
            <person name="Encinas-Viso F."/>
            <person name="Ebert D."/>
            <person name="Du Pasquier L."/>
            <person name="Haag C.R."/>
        </authorList>
    </citation>
    <scope>NUCLEOTIDE SEQUENCE</scope>
    <source>
        <strain evidence="1">BEOM1</strain>
        <strain evidence="2">CN21</strain>
        <strain evidence="3">DKN18</strain>
        <strain evidence="4">EC14</strain>
        <strain evidence="5">FA</strain>
        <strain evidence="16">FAV</strain>
        <strain evidence="6">GE1</strain>
        <strain evidence="15">HO1</strain>
        <strain evidence="7">HO2</strain>
        <strain evidence="17">HO3</strain>
        <strain evidence="8">K101</strain>
        <strain evidence="9">KE1</strain>
        <strain evidence="10">MU10</strain>
        <strain evidence="11">MU11</strain>
        <strain evidence="12">SC1</strain>
        <strain evidence="14">SE23</strain>
        <strain evidence="13">SP123</strain>
    </source>
</reference>
<protein>
    <submittedName>
        <fullName evidence="11">Down syndrome cell adhesion molecule</fullName>
    </submittedName>
</protein>
<evidence type="ECO:0000313" key="10">
    <source>
        <dbReference type="EMBL" id="AEW11748.1"/>
    </source>
</evidence>
<gene>
    <name evidence="11" type="primary">Dscam</name>
</gene>
<evidence type="ECO:0000313" key="5">
    <source>
        <dbReference type="EMBL" id="AEW11708.1"/>
    </source>
</evidence>
<evidence type="ECO:0000313" key="14">
    <source>
        <dbReference type="EMBL" id="AEW11788.1"/>
    </source>
</evidence>
<dbReference type="EMBL" id="JQ037966">
    <property type="protein sequence ID" value="AEW11778.1"/>
    <property type="molecule type" value="Genomic_DNA"/>
</dbReference>
<evidence type="ECO:0000313" key="16">
    <source>
        <dbReference type="EMBL" id="AEW11798.1"/>
    </source>
</evidence>
<dbReference type="EMBL" id="JQ037960">
    <property type="protein sequence ID" value="AEW11748.1"/>
    <property type="molecule type" value="Genomic_DNA"/>
</dbReference>
<organism evidence="11">
    <name type="scientific">Daphnia magna</name>
    <dbReference type="NCBI Taxonomy" id="35525"/>
    <lineage>
        <taxon>Eukaryota</taxon>
        <taxon>Metazoa</taxon>
        <taxon>Ecdysozoa</taxon>
        <taxon>Arthropoda</taxon>
        <taxon>Crustacea</taxon>
        <taxon>Branchiopoda</taxon>
        <taxon>Diplostraca</taxon>
        <taxon>Cladocera</taxon>
        <taxon>Anomopoda</taxon>
        <taxon>Daphniidae</taxon>
        <taxon>Daphnia</taxon>
    </lineage>
</organism>
<evidence type="ECO:0000313" key="17">
    <source>
        <dbReference type="EMBL" id="AEW11803.1"/>
    </source>
</evidence>
<dbReference type="EMBL" id="JQ037954">
    <property type="protein sequence ID" value="AEW11718.1"/>
    <property type="molecule type" value="Genomic_DNA"/>
</dbReference>
<evidence type="ECO:0000313" key="1">
    <source>
        <dbReference type="EMBL" id="AEW11678.1"/>
    </source>
</evidence>